<gene>
    <name evidence="5" type="ORF">BGZ99_004127</name>
</gene>
<sequence>MKVIGLTGGIASGKSARCLQTVAQWITSRQYLLANEQQQKSVRACRKSTVVSTILTLGIPVIDCDKLARIVVEPTHPAYHKLVKHFGTVILMNQEMGQPLDRYKFGSIIFPDPAQRRVANSIIHPAVRDEILKRLFKYWIKGTSLVVVDVPLLLEGELWRIVSEVIVVYCSPEVQLARILTRDALSEEDALARINAQTPLIEKVEYADHVIYNTSDLKTLEQSTLKVMAAVKPNPIWTVLAYFPPFTILLAGWVMAKRHFKGDPRKKRANATQKKDSKPHTDSESASGSKAPAHSS</sequence>
<feature type="transmembrane region" description="Helical" evidence="4">
    <location>
        <begin position="236"/>
        <end position="256"/>
    </location>
</feature>
<dbReference type="CDD" id="cd02022">
    <property type="entry name" value="DPCK"/>
    <property type="match status" value="1"/>
</dbReference>
<dbReference type="InterPro" id="IPR027417">
    <property type="entry name" value="P-loop_NTPase"/>
</dbReference>
<dbReference type="GO" id="GO:0004140">
    <property type="term" value="F:dephospho-CoA kinase activity"/>
    <property type="evidence" value="ECO:0007669"/>
    <property type="project" value="InterPro"/>
</dbReference>
<dbReference type="InterPro" id="IPR001977">
    <property type="entry name" value="Depp_CoAkinase"/>
</dbReference>
<dbReference type="HAMAP" id="MF_00376">
    <property type="entry name" value="Dephospho_CoA_kinase"/>
    <property type="match status" value="1"/>
</dbReference>
<comment type="caution">
    <text evidence="5">The sequence shown here is derived from an EMBL/GenBank/DDBJ whole genome shotgun (WGS) entry which is preliminary data.</text>
</comment>
<keyword evidence="2" id="KW-0067">ATP-binding</keyword>
<protein>
    <recommendedName>
        <fullName evidence="7">Dephospho-CoA kinase</fullName>
    </recommendedName>
</protein>
<feature type="region of interest" description="Disordered" evidence="3">
    <location>
        <begin position="261"/>
        <end position="296"/>
    </location>
</feature>
<keyword evidence="4" id="KW-1133">Transmembrane helix</keyword>
<dbReference type="GO" id="GO:0015937">
    <property type="term" value="P:coenzyme A biosynthetic process"/>
    <property type="evidence" value="ECO:0007669"/>
    <property type="project" value="InterPro"/>
</dbReference>
<dbReference type="PANTHER" id="PTHR10695:SF46">
    <property type="entry name" value="BIFUNCTIONAL COENZYME A SYNTHASE-RELATED"/>
    <property type="match status" value="1"/>
</dbReference>
<evidence type="ECO:0008006" key="7">
    <source>
        <dbReference type="Google" id="ProtNLM"/>
    </source>
</evidence>
<accession>A0A9P6RN86</accession>
<dbReference type="Gene3D" id="3.40.50.300">
    <property type="entry name" value="P-loop containing nucleotide triphosphate hydrolases"/>
    <property type="match status" value="1"/>
</dbReference>
<dbReference type="AlphaFoldDB" id="A0A9P6RN86"/>
<dbReference type="OrthoDB" id="247245at2759"/>
<evidence type="ECO:0000256" key="4">
    <source>
        <dbReference type="SAM" id="Phobius"/>
    </source>
</evidence>
<organism evidence="5 6">
    <name type="scientific">Dissophora globulifera</name>
    <dbReference type="NCBI Taxonomy" id="979702"/>
    <lineage>
        <taxon>Eukaryota</taxon>
        <taxon>Fungi</taxon>
        <taxon>Fungi incertae sedis</taxon>
        <taxon>Mucoromycota</taxon>
        <taxon>Mortierellomycotina</taxon>
        <taxon>Mortierellomycetes</taxon>
        <taxon>Mortierellales</taxon>
        <taxon>Mortierellaceae</taxon>
        <taxon>Dissophora</taxon>
    </lineage>
</organism>
<reference evidence="5" key="1">
    <citation type="journal article" date="2020" name="Fungal Divers.">
        <title>Resolving the Mortierellaceae phylogeny through synthesis of multi-gene phylogenetics and phylogenomics.</title>
        <authorList>
            <person name="Vandepol N."/>
            <person name="Liber J."/>
            <person name="Desiro A."/>
            <person name="Na H."/>
            <person name="Kennedy M."/>
            <person name="Barry K."/>
            <person name="Grigoriev I.V."/>
            <person name="Miller A.N."/>
            <person name="O'Donnell K."/>
            <person name="Stajich J.E."/>
            <person name="Bonito G."/>
        </authorList>
    </citation>
    <scope>NUCLEOTIDE SEQUENCE</scope>
    <source>
        <strain evidence="5">REB-010B</strain>
    </source>
</reference>
<keyword evidence="4" id="KW-0472">Membrane</keyword>
<feature type="compositionally biased region" description="Polar residues" evidence="3">
    <location>
        <begin position="284"/>
        <end position="296"/>
    </location>
</feature>
<evidence type="ECO:0000256" key="2">
    <source>
        <dbReference type="ARBA" id="ARBA00022840"/>
    </source>
</evidence>
<evidence type="ECO:0000313" key="5">
    <source>
        <dbReference type="EMBL" id="KAG0321070.1"/>
    </source>
</evidence>
<dbReference type="SUPFAM" id="SSF52540">
    <property type="entry name" value="P-loop containing nucleoside triphosphate hydrolases"/>
    <property type="match status" value="1"/>
</dbReference>
<evidence type="ECO:0000256" key="1">
    <source>
        <dbReference type="ARBA" id="ARBA00022741"/>
    </source>
</evidence>
<dbReference type="EMBL" id="JAAAIP010000257">
    <property type="protein sequence ID" value="KAG0321070.1"/>
    <property type="molecule type" value="Genomic_DNA"/>
</dbReference>
<evidence type="ECO:0000313" key="6">
    <source>
        <dbReference type="Proteomes" id="UP000738325"/>
    </source>
</evidence>
<evidence type="ECO:0000256" key="3">
    <source>
        <dbReference type="SAM" id="MobiDB-lite"/>
    </source>
</evidence>
<name>A0A9P6RN86_9FUNG</name>
<feature type="compositionally biased region" description="Basic and acidic residues" evidence="3">
    <location>
        <begin position="273"/>
        <end position="283"/>
    </location>
</feature>
<keyword evidence="4" id="KW-0812">Transmembrane</keyword>
<dbReference type="PANTHER" id="PTHR10695">
    <property type="entry name" value="DEPHOSPHO-COA KINASE-RELATED"/>
    <property type="match status" value="1"/>
</dbReference>
<dbReference type="NCBIfam" id="TIGR00152">
    <property type="entry name" value="dephospho-CoA kinase"/>
    <property type="match status" value="1"/>
</dbReference>
<keyword evidence="6" id="KW-1185">Reference proteome</keyword>
<dbReference type="PROSITE" id="PS51219">
    <property type="entry name" value="DPCK"/>
    <property type="match status" value="1"/>
</dbReference>
<proteinExistence type="inferred from homology"/>
<dbReference type="Pfam" id="PF01121">
    <property type="entry name" value="CoaE"/>
    <property type="match status" value="1"/>
</dbReference>
<dbReference type="GO" id="GO:0005524">
    <property type="term" value="F:ATP binding"/>
    <property type="evidence" value="ECO:0007669"/>
    <property type="project" value="UniProtKB-KW"/>
</dbReference>
<keyword evidence="1" id="KW-0547">Nucleotide-binding</keyword>
<dbReference type="Proteomes" id="UP000738325">
    <property type="component" value="Unassembled WGS sequence"/>
</dbReference>